<organism evidence="8 9">
    <name type="scientific">Emticicia soli</name>
    <dbReference type="NCBI Taxonomy" id="2027878"/>
    <lineage>
        <taxon>Bacteria</taxon>
        <taxon>Pseudomonadati</taxon>
        <taxon>Bacteroidota</taxon>
        <taxon>Cytophagia</taxon>
        <taxon>Cytophagales</taxon>
        <taxon>Leadbetterellaceae</taxon>
        <taxon>Emticicia</taxon>
    </lineage>
</organism>
<dbReference type="Gene3D" id="3.40.30.10">
    <property type="entry name" value="Glutaredoxin"/>
    <property type="match status" value="1"/>
</dbReference>
<feature type="domain" description="Thioredoxin" evidence="7">
    <location>
        <begin position="338"/>
        <end position="495"/>
    </location>
</feature>
<evidence type="ECO:0000256" key="2">
    <source>
        <dbReference type="ARBA" id="ARBA00022748"/>
    </source>
</evidence>
<comment type="caution">
    <text evidence="8">The sequence shown here is derived from an EMBL/GenBank/DDBJ whole genome shotgun (WGS) entry which is preliminary data.</text>
</comment>
<dbReference type="InterPro" id="IPR012336">
    <property type="entry name" value="Thioredoxin-like_fold"/>
</dbReference>
<dbReference type="EMBL" id="JBHULC010000022">
    <property type="protein sequence ID" value="MFD2522853.1"/>
    <property type="molecule type" value="Genomic_DNA"/>
</dbReference>
<feature type="chain" id="PRO_5046519522" evidence="6">
    <location>
        <begin position="20"/>
        <end position="496"/>
    </location>
</feature>
<evidence type="ECO:0000256" key="1">
    <source>
        <dbReference type="ARBA" id="ARBA00004196"/>
    </source>
</evidence>
<dbReference type="RefSeq" id="WP_340239519.1">
    <property type="nucleotide sequence ID" value="NZ_JBBEWC010000013.1"/>
</dbReference>
<keyword evidence="9" id="KW-1185">Reference proteome</keyword>
<evidence type="ECO:0000313" key="8">
    <source>
        <dbReference type="EMBL" id="MFD2522853.1"/>
    </source>
</evidence>
<keyword evidence="4" id="KW-0676">Redox-active center</keyword>
<dbReference type="Pfam" id="PF13905">
    <property type="entry name" value="Thioredoxin_8"/>
    <property type="match status" value="1"/>
</dbReference>
<keyword evidence="5" id="KW-0175">Coiled coil</keyword>
<evidence type="ECO:0000256" key="3">
    <source>
        <dbReference type="ARBA" id="ARBA00023157"/>
    </source>
</evidence>
<name>A0ABW5JB78_9BACT</name>
<dbReference type="InterPro" id="IPR013766">
    <property type="entry name" value="Thioredoxin_domain"/>
</dbReference>
<evidence type="ECO:0000256" key="6">
    <source>
        <dbReference type="SAM" id="SignalP"/>
    </source>
</evidence>
<feature type="signal peptide" evidence="6">
    <location>
        <begin position="1"/>
        <end position="19"/>
    </location>
</feature>
<keyword evidence="2" id="KW-0201">Cytochrome c-type biogenesis</keyword>
<evidence type="ECO:0000313" key="9">
    <source>
        <dbReference type="Proteomes" id="UP001597510"/>
    </source>
</evidence>
<evidence type="ECO:0000256" key="4">
    <source>
        <dbReference type="ARBA" id="ARBA00023284"/>
    </source>
</evidence>
<reference evidence="9" key="1">
    <citation type="journal article" date="2019" name="Int. J. Syst. Evol. Microbiol.">
        <title>The Global Catalogue of Microorganisms (GCM) 10K type strain sequencing project: providing services to taxonomists for standard genome sequencing and annotation.</title>
        <authorList>
            <consortium name="The Broad Institute Genomics Platform"/>
            <consortium name="The Broad Institute Genome Sequencing Center for Infectious Disease"/>
            <person name="Wu L."/>
            <person name="Ma J."/>
        </authorList>
    </citation>
    <scope>NUCLEOTIDE SEQUENCE [LARGE SCALE GENOMIC DNA]</scope>
    <source>
        <strain evidence="9">KCTC 52344</strain>
    </source>
</reference>
<dbReference type="SUPFAM" id="SSF52833">
    <property type="entry name" value="Thioredoxin-like"/>
    <property type="match status" value="1"/>
</dbReference>
<dbReference type="InterPro" id="IPR036249">
    <property type="entry name" value="Thioredoxin-like_sf"/>
</dbReference>
<dbReference type="PANTHER" id="PTHR42852">
    <property type="entry name" value="THIOL:DISULFIDE INTERCHANGE PROTEIN DSBE"/>
    <property type="match status" value="1"/>
</dbReference>
<comment type="subcellular location">
    <subcellularLocation>
        <location evidence="1">Cell envelope</location>
    </subcellularLocation>
</comment>
<dbReference type="CDD" id="cd02966">
    <property type="entry name" value="TlpA_like_family"/>
    <property type="match status" value="1"/>
</dbReference>
<accession>A0ABW5JB78</accession>
<gene>
    <name evidence="8" type="ORF">ACFSR2_18280</name>
</gene>
<evidence type="ECO:0000259" key="7">
    <source>
        <dbReference type="PROSITE" id="PS51352"/>
    </source>
</evidence>
<proteinExistence type="predicted"/>
<keyword evidence="6" id="KW-0732">Signal</keyword>
<dbReference type="Proteomes" id="UP001597510">
    <property type="component" value="Unassembled WGS sequence"/>
</dbReference>
<sequence length="496" mass="57786">MKSLFILLLCSILFTQSFAQKTSITGKLPGFSYGLVTLSRPTKSLMYDTPNIAVLKTNIDKTGAFSFNLESIDNELVILKISDSTGNKTFLKQFFYIRKGYNLTLTEGNQTEIIITGNGADDNHLKGIETFYNVGEAKQDSVPDRIYSAINNFYSRDKAVLDSISKIYHLSANCKEALQYHLKYARLSSFYNEYGNLRINMRDEVARNKQSWENTFKALQNEVELSDEKALVAPSYHEYLKTFLDRRYEDAIDDFYDRPSDFYREWFANDSIAAESIMKKDAMNQLKQKLIEKHFTAKVKEQMYALLLDLMVERQLFANVESIFNDFKHQFPKSEFSIYFEKPFADAIARYKNQLTDKMVFVDSLENWDNILTHFKGKTIFLDMWGTWCAPCRQDINQHSAALKKYFENKGLTFLYITNHDTDQEKWKQLIAFYNLEGSHIFASRNLSQEIMKNIKGTGYPTYAIIDRYGKVELSRTQSPMQREALIQQIEEVLRR</sequence>
<protein>
    <submittedName>
        <fullName evidence="8">TlpA family protein disulfide reductase</fullName>
    </submittedName>
</protein>
<keyword evidence="3" id="KW-1015">Disulfide bond</keyword>
<evidence type="ECO:0000256" key="5">
    <source>
        <dbReference type="SAM" id="Coils"/>
    </source>
</evidence>
<dbReference type="PROSITE" id="PS51352">
    <property type="entry name" value="THIOREDOXIN_2"/>
    <property type="match status" value="1"/>
</dbReference>
<dbReference type="PANTHER" id="PTHR42852:SF6">
    <property type="entry name" value="THIOL:DISULFIDE INTERCHANGE PROTEIN DSBE"/>
    <property type="match status" value="1"/>
</dbReference>
<feature type="coiled-coil region" evidence="5">
    <location>
        <begin position="202"/>
        <end position="229"/>
    </location>
</feature>
<dbReference type="InterPro" id="IPR050553">
    <property type="entry name" value="Thioredoxin_ResA/DsbE_sf"/>
</dbReference>